<dbReference type="GO" id="GO:0016787">
    <property type="term" value="F:hydrolase activity"/>
    <property type="evidence" value="ECO:0007669"/>
    <property type="project" value="UniProtKB-KW"/>
</dbReference>
<reference evidence="6 7" key="1">
    <citation type="submission" date="2019-03" db="EMBL/GenBank/DDBJ databases">
        <title>Draft genome of Gammaproteobacteria bacterium LSUCC0057, a member of the SAR92 clade.</title>
        <authorList>
            <person name="Lanclos V.C."/>
            <person name="Doiron C."/>
            <person name="Henson M.W."/>
            <person name="Thrash J.C."/>
        </authorList>
    </citation>
    <scope>NUCLEOTIDE SEQUENCE [LARGE SCALE GENOMIC DNA]</scope>
    <source>
        <strain evidence="6 7">LSUCC0057</strain>
    </source>
</reference>
<gene>
    <name evidence="6" type="ORF">E3W66_06195</name>
</gene>
<comment type="similarity">
    <text evidence="4">Belongs to the cyclic nucleotide phosphodiesterase class-III family.</text>
</comment>
<dbReference type="InterPro" id="IPR004843">
    <property type="entry name" value="Calcineurin-like_PHP"/>
</dbReference>
<feature type="domain" description="Calcineurin-like phosphoesterase" evidence="5">
    <location>
        <begin position="34"/>
        <end position="220"/>
    </location>
</feature>
<dbReference type="InterPro" id="IPR050884">
    <property type="entry name" value="CNP_phosphodiesterase-III"/>
</dbReference>
<protein>
    <submittedName>
        <fullName evidence="6">Phosphodiesterase</fullName>
    </submittedName>
</protein>
<evidence type="ECO:0000313" key="6">
    <source>
        <dbReference type="EMBL" id="TFH67836.1"/>
    </source>
</evidence>
<dbReference type="GO" id="GO:0046872">
    <property type="term" value="F:metal ion binding"/>
    <property type="evidence" value="ECO:0007669"/>
    <property type="project" value="UniProtKB-KW"/>
</dbReference>
<proteinExistence type="inferred from homology"/>
<organism evidence="6 7">
    <name type="scientific">Gammaproteobacteria bacterium LSUCC0057</name>
    <dbReference type="NCBI Taxonomy" id="2559237"/>
    <lineage>
        <taxon>Bacteria</taxon>
        <taxon>Pseudomonadati</taxon>
        <taxon>Pseudomonadota</taxon>
        <taxon>Gammaproteobacteria</taxon>
        <taxon>Cellvibrionales</taxon>
        <taxon>Porticoccaceae</taxon>
        <taxon>SAR92 clade</taxon>
    </lineage>
</organism>
<dbReference type="OrthoDB" id="9784378at2"/>
<dbReference type="Pfam" id="PF00149">
    <property type="entry name" value="Metallophos"/>
    <property type="match status" value="1"/>
</dbReference>
<dbReference type="SUPFAM" id="SSF56300">
    <property type="entry name" value="Metallo-dependent phosphatases"/>
    <property type="match status" value="1"/>
</dbReference>
<dbReference type="AlphaFoldDB" id="A0A4Y8UG87"/>
<evidence type="ECO:0000256" key="1">
    <source>
        <dbReference type="ARBA" id="ARBA00022723"/>
    </source>
</evidence>
<evidence type="ECO:0000256" key="2">
    <source>
        <dbReference type="ARBA" id="ARBA00022801"/>
    </source>
</evidence>
<keyword evidence="3" id="KW-0408">Iron</keyword>
<evidence type="ECO:0000259" key="5">
    <source>
        <dbReference type="Pfam" id="PF00149"/>
    </source>
</evidence>
<dbReference type="Proteomes" id="UP000298133">
    <property type="component" value="Unassembled WGS sequence"/>
</dbReference>
<sequence length="279" mass="29614">MEQFSRRAVGRGEPPRPGYGCGAQCRPVAVTVQFLHLSDLHIGADASERLAGVDCRASLLRVLAAIARDEPPQLPLLLTGDIAAHGELAAYQWLNQQLLASGREVYWLPGNHDAPALMAAGLADFPARRQITMGRWLLLLLDSSQPTSSSGLLSAAELAAVSAAVADRRADHLLLALHHPLTAIGCRWLDAMCVANSDELAARLAGESRLRGVLCGHVHQHSVVAWQGVEQISTPSTCFQFAAASRDYALAALPPAYRRVSLADDGAVTTALVAVDPAS</sequence>
<dbReference type="PANTHER" id="PTHR42988:SF2">
    <property type="entry name" value="CYCLIC NUCLEOTIDE PHOSPHODIESTERASE CBUA0032-RELATED"/>
    <property type="match status" value="1"/>
</dbReference>
<keyword evidence="7" id="KW-1185">Reference proteome</keyword>
<dbReference type="Gene3D" id="3.60.21.10">
    <property type="match status" value="1"/>
</dbReference>
<dbReference type="EMBL" id="SPIA01000002">
    <property type="protein sequence ID" value="TFH67836.1"/>
    <property type="molecule type" value="Genomic_DNA"/>
</dbReference>
<comment type="caution">
    <text evidence="6">The sequence shown here is derived from an EMBL/GenBank/DDBJ whole genome shotgun (WGS) entry which is preliminary data.</text>
</comment>
<keyword evidence="2" id="KW-0378">Hydrolase</keyword>
<keyword evidence="1" id="KW-0479">Metal-binding</keyword>
<evidence type="ECO:0000256" key="4">
    <source>
        <dbReference type="ARBA" id="ARBA00025742"/>
    </source>
</evidence>
<dbReference type="PANTHER" id="PTHR42988">
    <property type="entry name" value="PHOSPHOHYDROLASE"/>
    <property type="match status" value="1"/>
</dbReference>
<accession>A0A4Y8UG87</accession>
<name>A0A4Y8UG87_9GAMM</name>
<evidence type="ECO:0000313" key="7">
    <source>
        <dbReference type="Proteomes" id="UP000298133"/>
    </source>
</evidence>
<dbReference type="InterPro" id="IPR029052">
    <property type="entry name" value="Metallo-depent_PP-like"/>
</dbReference>
<evidence type="ECO:0000256" key="3">
    <source>
        <dbReference type="ARBA" id="ARBA00023004"/>
    </source>
</evidence>